<comment type="caution">
    <text evidence="2">The sequence shown here is derived from an EMBL/GenBank/DDBJ whole genome shotgun (WGS) entry which is preliminary data.</text>
</comment>
<proteinExistence type="predicted"/>
<evidence type="ECO:0000313" key="2">
    <source>
        <dbReference type="EMBL" id="GGC72485.1"/>
    </source>
</evidence>
<dbReference type="Proteomes" id="UP000646833">
    <property type="component" value="Unassembled WGS sequence"/>
</dbReference>
<organism evidence="2 3">
    <name type="scientific">Haloferax sulfurifontis</name>
    <dbReference type="NCBI Taxonomy" id="255616"/>
    <lineage>
        <taxon>Archaea</taxon>
        <taxon>Methanobacteriati</taxon>
        <taxon>Methanobacteriota</taxon>
        <taxon>Stenosarchaea group</taxon>
        <taxon>Halobacteria</taxon>
        <taxon>Halobacteriales</taxon>
        <taxon>Haloferacaceae</taxon>
        <taxon>Haloferax</taxon>
    </lineage>
</organism>
<dbReference type="RefSeq" id="WP_007274004.1">
    <property type="nucleotide sequence ID" value="NZ_BMCI01000010.1"/>
</dbReference>
<evidence type="ECO:0000313" key="3">
    <source>
        <dbReference type="Proteomes" id="UP000646833"/>
    </source>
</evidence>
<gene>
    <name evidence="2" type="ORF">GCM10007209_38020</name>
</gene>
<dbReference type="AlphaFoldDB" id="A0A830EFG0"/>
<name>A0A830EFG0_9EURY</name>
<feature type="region of interest" description="Disordered" evidence="1">
    <location>
        <begin position="80"/>
        <end position="107"/>
    </location>
</feature>
<sequence>MSDPKQLATDNRELTRIRRESRADATIEIPFNERTTVVCPECGESSTVKILTPDPETYSPSFGPCNNWDCDAFLKLSWDGTRPAREPSPENAGTQTGLSQFAGGRSA</sequence>
<reference evidence="2" key="1">
    <citation type="journal article" date="2014" name="Int. J. Syst. Evol. Microbiol.">
        <title>Complete genome sequence of Corynebacterium casei LMG S-19264T (=DSM 44701T), isolated from a smear-ripened cheese.</title>
        <authorList>
            <consortium name="US DOE Joint Genome Institute (JGI-PGF)"/>
            <person name="Walter F."/>
            <person name="Albersmeier A."/>
            <person name="Kalinowski J."/>
            <person name="Ruckert C."/>
        </authorList>
    </citation>
    <scope>NUCLEOTIDE SEQUENCE</scope>
    <source>
        <strain evidence="2">CCM 7217</strain>
    </source>
</reference>
<reference evidence="2" key="2">
    <citation type="submission" date="2020-09" db="EMBL/GenBank/DDBJ databases">
        <authorList>
            <person name="Sun Q."/>
            <person name="Sedlacek I."/>
        </authorList>
    </citation>
    <scope>NUCLEOTIDE SEQUENCE</scope>
    <source>
        <strain evidence="2">CCM 7217</strain>
    </source>
</reference>
<dbReference type="EMBL" id="BMCI01000010">
    <property type="protein sequence ID" value="GGC72485.1"/>
    <property type="molecule type" value="Genomic_DNA"/>
</dbReference>
<protein>
    <submittedName>
        <fullName evidence="2">Uncharacterized protein</fullName>
    </submittedName>
</protein>
<accession>A0A830EFG0</accession>
<evidence type="ECO:0000256" key="1">
    <source>
        <dbReference type="SAM" id="MobiDB-lite"/>
    </source>
</evidence>